<dbReference type="EMBL" id="JAODUO010000189">
    <property type="protein sequence ID" value="KAK2186780.1"/>
    <property type="molecule type" value="Genomic_DNA"/>
</dbReference>
<dbReference type="AlphaFoldDB" id="A0AAD9P2K4"/>
<sequence length="125" mass="13614">MQRMVMVPRGRGMSARMKTRKGLISGMLLVSVYAIDFFKLSKMRRPSSTPVTIEAKLSSSRIMSAACLLTSLPAIPIATPISAFLRAGESLTPSPVTATICPWRWQPSTMMSFCCGDVRANTISV</sequence>
<evidence type="ECO:0000313" key="1">
    <source>
        <dbReference type="EMBL" id="KAK2186780.1"/>
    </source>
</evidence>
<comment type="caution">
    <text evidence="1">The sequence shown here is derived from an EMBL/GenBank/DDBJ whole genome shotgun (WGS) entry which is preliminary data.</text>
</comment>
<reference evidence="1" key="1">
    <citation type="journal article" date="2023" name="Mol. Biol. Evol.">
        <title>Third-Generation Sequencing Reveals the Adaptive Role of the Epigenome in Three Deep-Sea Polychaetes.</title>
        <authorList>
            <person name="Perez M."/>
            <person name="Aroh O."/>
            <person name="Sun Y."/>
            <person name="Lan Y."/>
            <person name="Juniper S.K."/>
            <person name="Young C.R."/>
            <person name="Angers B."/>
            <person name="Qian P.Y."/>
        </authorList>
    </citation>
    <scope>NUCLEOTIDE SEQUENCE</scope>
    <source>
        <strain evidence="1">R07B-5</strain>
    </source>
</reference>
<protein>
    <submittedName>
        <fullName evidence="1">Uncharacterized protein</fullName>
    </submittedName>
</protein>
<gene>
    <name evidence="1" type="ORF">NP493_189g03019</name>
</gene>
<name>A0AAD9P2K4_RIDPI</name>
<dbReference type="Proteomes" id="UP001209878">
    <property type="component" value="Unassembled WGS sequence"/>
</dbReference>
<evidence type="ECO:0000313" key="2">
    <source>
        <dbReference type="Proteomes" id="UP001209878"/>
    </source>
</evidence>
<organism evidence="1 2">
    <name type="scientific">Ridgeia piscesae</name>
    <name type="common">Tubeworm</name>
    <dbReference type="NCBI Taxonomy" id="27915"/>
    <lineage>
        <taxon>Eukaryota</taxon>
        <taxon>Metazoa</taxon>
        <taxon>Spiralia</taxon>
        <taxon>Lophotrochozoa</taxon>
        <taxon>Annelida</taxon>
        <taxon>Polychaeta</taxon>
        <taxon>Sedentaria</taxon>
        <taxon>Canalipalpata</taxon>
        <taxon>Sabellida</taxon>
        <taxon>Siboglinidae</taxon>
        <taxon>Ridgeia</taxon>
    </lineage>
</organism>
<proteinExistence type="predicted"/>
<keyword evidence="2" id="KW-1185">Reference proteome</keyword>
<accession>A0AAD9P2K4</accession>